<sequence>MRFISKHTSIPVPKVICAFTHHDQTYTVMQRIQGYMLGSGWVHRGPESQRSLLSQLKDMIREMRSIPPSPGQGIANVDGGKLYDCRLPGSSLRFGPFLCVADFHSHLRQGIRFHPGHEPEVNKLVDLHNGQWPLVFTHGDLSSLNILVRGDQIVGIVDWETSGWFPAYWENTTACQVNPQNSFWRNEVNRFLDPLPLELSMEHIRQKYFGDF</sequence>
<gene>
    <name evidence="2" type="ORF">H2204_002316</name>
</gene>
<dbReference type="Gene3D" id="3.90.1200.10">
    <property type="match status" value="1"/>
</dbReference>
<accession>A0AA39D0J6</accession>
<dbReference type="InterPro" id="IPR011009">
    <property type="entry name" value="Kinase-like_dom_sf"/>
</dbReference>
<dbReference type="Proteomes" id="UP001172681">
    <property type="component" value="Unassembled WGS sequence"/>
</dbReference>
<dbReference type="InterPro" id="IPR051678">
    <property type="entry name" value="AGP_Transferase"/>
</dbReference>
<organism evidence="2 3">
    <name type="scientific">Knufia peltigerae</name>
    <dbReference type="NCBI Taxonomy" id="1002370"/>
    <lineage>
        <taxon>Eukaryota</taxon>
        <taxon>Fungi</taxon>
        <taxon>Dikarya</taxon>
        <taxon>Ascomycota</taxon>
        <taxon>Pezizomycotina</taxon>
        <taxon>Eurotiomycetes</taxon>
        <taxon>Chaetothyriomycetidae</taxon>
        <taxon>Chaetothyriales</taxon>
        <taxon>Trichomeriaceae</taxon>
        <taxon>Knufia</taxon>
    </lineage>
</organism>
<keyword evidence="3" id="KW-1185">Reference proteome</keyword>
<dbReference type="AlphaFoldDB" id="A0AA39D0J6"/>
<dbReference type="CDD" id="cd05120">
    <property type="entry name" value="APH_ChoK_like"/>
    <property type="match status" value="1"/>
</dbReference>
<proteinExistence type="predicted"/>
<dbReference type="Pfam" id="PF01636">
    <property type="entry name" value="APH"/>
    <property type="match status" value="1"/>
</dbReference>
<dbReference type="PANTHER" id="PTHR21310">
    <property type="entry name" value="AMINOGLYCOSIDE PHOSPHOTRANSFERASE-RELATED-RELATED"/>
    <property type="match status" value="1"/>
</dbReference>
<dbReference type="SUPFAM" id="SSF56112">
    <property type="entry name" value="Protein kinase-like (PK-like)"/>
    <property type="match status" value="1"/>
</dbReference>
<name>A0AA39D0J6_9EURO</name>
<evidence type="ECO:0000259" key="1">
    <source>
        <dbReference type="Pfam" id="PF01636"/>
    </source>
</evidence>
<protein>
    <recommendedName>
        <fullName evidence="1">Aminoglycoside phosphotransferase domain-containing protein</fullName>
    </recommendedName>
</protein>
<dbReference type="PANTHER" id="PTHR21310:SF55">
    <property type="entry name" value="AMINOGLYCOSIDE PHOSPHOTRANSFERASE DOMAIN-CONTAINING PROTEIN"/>
    <property type="match status" value="1"/>
</dbReference>
<reference evidence="2" key="1">
    <citation type="submission" date="2022-10" db="EMBL/GenBank/DDBJ databases">
        <title>Culturing micro-colonial fungi from biological soil crusts in the Mojave desert and describing Neophaeococcomyces mojavensis, and introducing the new genera and species Taxawa tesnikishii.</title>
        <authorList>
            <person name="Kurbessoian T."/>
            <person name="Stajich J.E."/>
        </authorList>
    </citation>
    <scope>NUCLEOTIDE SEQUENCE</scope>
    <source>
        <strain evidence="2">TK_35</strain>
    </source>
</reference>
<evidence type="ECO:0000313" key="2">
    <source>
        <dbReference type="EMBL" id="KAJ9642668.1"/>
    </source>
</evidence>
<evidence type="ECO:0000313" key="3">
    <source>
        <dbReference type="Proteomes" id="UP001172681"/>
    </source>
</evidence>
<dbReference type="InterPro" id="IPR002575">
    <property type="entry name" value="Aminoglycoside_PTrfase"/>
</dbReference>
<comment type="caution">
    <text evidence="2">The sequence shown here is derived from an EMBL/GenBank/DDBJ whole genome shotgun (WGS) entry which is preliminary data.</text>
</comment>
<dbReference type="EMBL" id="JAPDRN010000009">
    <property type="protein sequence ID" value="KAJ9642668.1"/>
    <property type="molecule type" value="Genomic_DNA"/>
</dbReference>
<feature type="domain" description="Aminoglycoside phosphotransferase" evidence="1">
    <location>
        <begin position="1"/>
        <end position="181"/>
    </location>
</feature>